<comment type="catalytic activity">
    <reaction evidence="4">
        <text>L-serine + acetyl-CoA = O-acetyl-L-serine + CoA</text>
        <dbReference type="Rhea" id="RHEA:24560"/>
        <dbReference type="ChEBI" id="CHEBI:33384"/>
        <dbReference type="ChEBI" id="CHEBI:57287"/>
        <dbReference type="ChEBI" id="CHEBI:57288"/>
        <dbReference type="ChEBI" id="CHEBI:58340"/>
        <dbReference type="EC" id="2.3.1.30"/>
    </reaction>
</comment>
<dbReference type="Pfam" id="PF00132">
    <property type="entry name" value="Hexapep"/>
    <property type="match status" value="1"/>
</dbReference>
<dbReference type="OrthoDB" id="9814490at2"/>
<accession>A0A328YJ60</accession>
<keyword evidence="2 4" id="KW-0808">Transferase</keyword>
<organism evidence="6 7">
    <name type="scientific">Flavobacterium aciduliphilum</name>
    <dbReference type="NCBI Taxonomy" id="1101402"/>
    <lineage>
        <taxon>Bacteria</taxon>
        <taxon>Pseudomonadati</taxon>
        <taxon>Bacteroidota</taxon>
        <taxon>Flavobacteriia</taxon>
        <taxon>Flavobacteriales</taxon>
        <taxon>Flavobacteriaceae</taxon>
        <taxon>Flavobacterium</taxon>
    </lineage>
</organism>
<evidence type="ECO:0000256" key="3">
    <source>
        <dbReference type="ARBA" id="ARBA00023315"/>
    </source>
</evidence>
<dbReference type="InterPro" id="IPR005881">
    <property type="entry name" value="Ser_O-AcTrfase"/>
</dbReference>
<keyword evidence="7" id="KW-1185">Reference proteome</keyword>
<dbReference type="EC" id="2.3.1.30" evidence="4"/>
<dbReference type="Gene3D" id="2.160.10.10">
    <property type="entry name" value="Hexapeptide repeat proteins"/>
    <property type="match status" value="1"/>
</dbReference>
<reference evidence="6 7" key="1">
    <citation type="submission" date="2018-06" db="EMBL/GenBank/DDBJ databases">
        <title>Genomic Encyclopedia of Archaeal and Bacterial Type Strains, Phase II (KMG-II): from individual species to whole genera.</title>
        <authorList>
            <person name="Goeker M."/>
        </authorList>
    </citation>
    <scope>NUCLEOTIDE SEQUENCE [LARGE SCALE GENOMIC DNA]</scope>
    <source>
        <strain evidence="6 7">DSM 25663</strain>
    </source>
</reference>
<dbReference type="SUPFAM" id="SSF51161">
    <property type="entry name" value="Trimeric LpxA-like enzymes"/>
    <property type="match status" value="1"/>
</dbReference>
<protein>
    <recommendedName>
        <fullName evidence="4">Serine acetyltransferase</fullName>
        <ecNumber evidence="4">2.3.1.30</ecNumber>
    </recommendedName>
</protein>
<evidence type="ECO:0000256" key="5">
    <source>
        <dbReference type="SAM" id="Phobius"/>
    </source>
</evidence>
<dbReference type="CDD" id="cd03354">
    <property type="entry name" value="LbH_SAT"/>
    <property type="match status" value="1"/>
</dbReference>
<comment type="similarity">
    <text evidence="1 4">Belongs to the transferase hexapeptide repeat family.</text>
</comment>
<gene>
    <name evidence="6" type="ORF">CLV55_11171</name>
</gene>
<dbReference type="InterPro" id="IPR011004">
    <property type="entry name" value="Trimer_LpxA-like_sf"/>
</dbReference>
<evidence type="ECO:0000313" key="7">
    <source>
        <dbReference type="Proteomes" id="UP000248840"/>
    </source>
</evidence>
<evidence type="ECO:0000256" key="4">
    <source>
        <dbReference type="PIRNR" id="PIRNR000441"/>
    </source>
</evidence>
<dbReference type="EMBL" id="QLSZ01000011">
    <property type="protein sequence ID" value="RAR70246.1"/>
    <property type="molecule type" value="Genomic_DNA"/>
</dbReference>
<dbReference type="GO" id="GO:0009001">
    <property type="term" value="F:serine O-acetyltransferase activity"/>
    <property type="evidence" value="ECO:0007669"/>
    <property type="project" value="UniProtKB-EC"/>
</dbReference>
<dbReference type="InterPro" id="IPR045304">
    <property type="entry name" value="LbH_SAT"/>
</dbReference>
<evidence type="ECO:0000256" key="2">
    <source>
        <dbReference type="ARBA" id="ARBA00022679"/>
    </source>
</evidence>
<dbReference type="Proteomes" id="UP000248840">
    <property type="component" value="Unassembled WGS sequence"/>
</dbReference>
<dbReference type="PIRSF" id="PIRSF000441">
    <property type="entry name" value="CysE"/>
    <property type="match status" value="1"/>
</dbReference>
<keyword evidence="5" id="KW-0472">Membrane</keyword>
<feature type="transmembrane region" description="Helical" evidence="5">
    <location>
        <begin position="20"/>
        <end position="39"/>
    </location>
</feature>
<dbReference type="RefSeq" id="WP_112113903.1">
    <property type="nucleotide sequence ID" value="NZ_QLSZ01000011.1"/>
</dbReference>
<proteinExistence type="inferred from homology"/>
<keyword evidence="5" id="KW-1133">Transmembrane helix</keyword>
<keyword evidence="5" id="KW-0812">Transmembrane</keyword>
<name>A0A328YJ60_9FLAO</name>
<comment type="caution">
    <text evidence="6">The sequence shown here is derived from an EMBL/GenBank/DDBJ whole genome shotgun (WGS) entry which is preliminary data.</text>
</comment>
<dbReference type="AlphaFoldDB" id="A0A328YJ60"/>
<dbReference type="GO" id="GO:0005737">
    <property type="term" value="C:cytoplasm"/>
    <property type="evidence" value="ECO:0007669"/>
    <property type="project" value="InterPro"/>
</dbReference>
<dbReference type="PANTHER" id="PTHR42811">
    <property type="entry name" value="SERINE ACETYLTRANSFERASE"/>
    <property type="match status" value="1"/>
</dbReference>
<dbReference type="GO" id="GO:0006535">
    <property type="term" value="P:cysteine biosynthetic process from serine"/>
    <property type="evidence" value="ECO:0007669"/>
    <property type="project" value="InterPro"/>
</dbReference>
<keyword evidence="3 4" id="KW-0012">Acyltransferase</keyword>
<dbReference type="InterPro" id="IPR001451">
    <property type="entry name" value="Hexapep"/>
</dbReference>
<evidence type="ECO:0000313" key="6">
    <source>
        <dbReference type="EMBL" id="RAR70246.1"/>
    </source>
</evidence>
<sequence length="184" mass="20524">MTSKDYIKADLYRYSGKSYSFFLLLKSFWIPGFWFMFLFRKAGSFSKKSPLGIFYRLLCRRYSYKFGYQIPVGTKIGPGFYIGHFGAMIISPRTIIGKNCNIAHGVTIGAVMYGKRKGAPIIGDSVWFGTNSIIVGGIKIGNNVLIAPGAYVNFDVPDNSIVIGNPGKVIQKENPTEEYIKNCI</sequence>
<evidence type="ECO:0000256" key="1">
    <source>
        <dbReference type="ARBA" id="ARBA00007274"/>
    </source>
</evidence>